<comment type="caution">
    <text evidence="1">The sequence shown here is derived from an EMBL/GenBank/DDBJ whole genome shotgun (WGS) entry which is preliminary data.</text>
</comment>
<dbReference type="AlphaFoldDB" id="A0A9P1NAX6"/>
<protein>
    <submittedName>
        <fullName evidence="1">Uncharacterized protein</fullName>
    </submittedName>
</protein>
<sequence length="82" mass="9250">MGPPPSIEPTVRCQWKGCRLLFGDDHDMYKHVLLVHFCDSYKKDLKRLNNNRMPFSSDDEGSDSEPTTSCGKCVCGATIKKI</sequence>
<dbReference type="Proteomes" id="UP001152747">
    <property type="component" value="Unassembled WGS sequence"/>
</dbReference>
<accession>A0A9P1NAX6</accession>
<organism evidence="1 2">
    <name type="scientific">Caenorhabditis angaria</name>
    <dbReference type="NCBI Taxonomy" id="860376"/>
    <lineage>
        <taxon>Eukaryota</taxon>
        <taxon>Metazoa</taxon>
        <taxon>Ecdysozoa</taxon>
        <taxon>Nematoda</taxon>
        <taxon>Chromadorea</taxon>
        <taxon>Rhabditida</taxon>
        <taxon>Rhabditina</taxon>
        <taxon>Rhabditomorpha</taxon>
        <taxon>Rhabditoidea</taxon>
        <taxon>Rhabditidae</taxon>
        <taxon>Peloderinae</taxon>
        <taxon>Caenorhabditis</taxon>
    </lineage>
</organism>
<evidence type="ECO:0000313" key="1">
    <source>
        <dbReference type="EMBL" id="CAI5454737.1"/>
    </source>
</evidence>
<evidence type="ECO:0000313" key="2">
    <source>
        <dbReference type="Proteomes" id="UP001152747"/>
    </source>
</evidence>
<reference evidence="1" key="1">
    <citation type="submission" date="2022-11" db="EMBL/GenBank/DDBJ databases">
        <authorList>
            <person name="Kikuchi T."/>
        </authorList>
    </citation>
    <scope>NUCLEOTIDE SEQUENCE</scope>
    <source>
        <strain evidence="1">PS1010</strain>
    </source>
</reference>
<keyword evidence="2" id="KW-1185">Reference proteome</keyword>
<dbReference type="EMBL" id="CANHGI010000006">
    <property type="protein sequence ID" value="CAI5454737.1"/>
    <property type="molecule type" value="Genomic_DNA"/>
</dbReference>
<gene>
    <name evidence="1" type="ORF">CAMP_LOCUS17374</name>
</gene>
<proteinExistence type="predicted"/>
<name>A0A9P1NAX6_9PELO</name>